<protein>
    <submittedName>
        <fullName evidence="1">DinI-like family protein</fullName>
    </submittedName>
</protein>
<evidence type="ECO:0000313" key="1">
    <source>
        <dbReference type="EMBL" id="DAF56410.1"/>
    </source>
</evidence>
<accession>A0A8S5T0V0</accession>
<name>A0A8S5T0V0_9CAUD</name>
<reference evidence="1" key="1">
    <citation type="journal article" date="2021" name="Proc. Natl. Acad. Sci. U.S.A.">
        <title>A Catalog of Tens of Thousands of Viruses from Human Metagenomes Reveals Hidden Associations with Chronic Diseases.</title>
        <authorList>
            <person name="Tisza M.J."/>
            <person name="Buck C.B."/>
        </authorList>
    </citation>
    <scope>NUCLEOTIDE SEQUENCE</scope>
    <source>
        <strain evidence="1">Ct0Qb19</strain>
    </source>
</reference>
<proteinExistence type="predicted"/>
<organism evidence="1">
    <name type="scientific">Myoviridae sp. ct0Qb19</name>
    <dbReference type="NCBI Taxonomy" id="2827653"/>
    <lineage>
        <taxon>Viruses</taxon>
        <taxon>Duplodnaviria</taxon>
        <taxon>Heunggongvirae</taxon>
        <taxon>Uroviricota</taxon>
        <taxon>Caudoviricetes</taxon>
    </lineage>
</organism>
<dbReference type="EMBL" id="BK032715">
    <property type="protein sequence ID" value="DAF56410.1"/>
    <property type="molecule type" value="Genomic_DNA"/>
</dbReference>
<sequence length="60" mass="6866">MRKSGLTGDEAYILSKHGEASEDTDALRKEFTEKLNKKSEGENIIFRVSENNGLQIFYKK</sequence>